<dbReference type="InterPro" id="IPR003731">
    <property type="entry name" value="Di-Nase_FeMo-co_biosynth"/>
</dbReference>
<dbReference type="Proteomes" id="UP000824001">
    <property type="component" value="Unassembled WGS sequence"/>
</dbReference>
<dbReference type="PANTHER" id="PTHR42983:SF1">
    <property type="entry name" value="IRON-MOLYBDENUM PROTEIN"/>
    <property type="match status" value="1"/>
</dbReference>
<evidence type="ECO:0000313" key="3">
    <source>
        <dbReference type="Proteomes" id="UP000824001"/>
    </source>
</evidence>
<reference evidence="2" key="1">
    <citation type="submission" date="2020-10" db="EMBL/GenBank/DDBJ databases">
        <authorList>
            <person name="Gilroy R."/>
        </authorList>
    </citation>
    <scope>NUCLEOTIDE SEQUENCE</scope>
    <source>
        <strain evidence="2">ChiHjej10B9-9673</strain>
    </source>
</reference>
<proteinExistence type="predicted"/>
<dbReference type="EMBL" id="DVJK01000061">
    <property type="protein sequence ID" value="HIS66358.1"/>
    <property type="molecule type" value="Genomic_DNA"/>
</dbReference>
<reference evidence="2" key="2">
    <citation type="journal article" date="2021" name="PeerJ">
        <title>Extensive microbial diversity within the chicken gut microbiome revealed by metagenomics and culture.</title>
        <authorList>
            <person name="Gilroy R."/>
            <person name="Ravi A."/>
            <person name="Getino M."/>
            <person name="Pursley I."/>
            <person name="Horton D.L."/>
            <person name="Alikhan N.F."/>
            <person name="Baker D."/>
            <person name="Gharbi K."/>
            <person name="Hall N."/>
            <person name="Watson M."/>
            <person name="Adriaenssens E.M."/>
            <person name="Foster-Nyarko E."/>
            <person name="Jarju S."/>
            <person name="Secka A."/>
            <person name="Antonio M."/>
            <person name="Oren A."/>
            <person name="Chaudhuri R.R."/>
            <person name="La Ragione R."/>
            <person name="Hildebrand F."/>
            <person name="Pallen M.J."/>
        </authorList>
    </citation>
    <scope>NUCLEOTIDE SEQUENCE</scope>
    <source>
        <strain evidence="2">ChiHjej10B9-9673</strain>
    </source>
</reference>
<dbReference type="InterPro" id="IPR036105">
    <property type="entry name" value="DiNase_FeMo-co_biosyn_sf"/>
</dbReference>
<gene>
    <name evidence="2" type="ORF">IAC18_02225</name>
</gene>
<name>A0A9D1FCH0_9FIRM</name>
<evidence type="ECO:0000259" key="1">
    <source>
        <dbReference type="Pfam" id="PF02579"/>
    </source>
</evidence>
<dbReference type="PANTHER" id="PTHR42983">
    <property type="entry name" value="DINITROGENASE IRON-MOLYBDENUM COFACTOR PROTEIN-RELATED"/>
    <property type="match status" value="1"/>
</dbReference>
<protein>
    <submittedName>
        <fullName evidence="2">Dinitrogenase iron-molybdenum cofactor biosynthesis protein</fullName>
    </submittedName>
</protein>
<dbReference type="Gene3D" id="3.30.420.130">
    <property type="entry name" value="Dinitrogenase iron-molybdenum cofactor biosynthesis domain"/>
    <property type="match status" value="1"/>
</dbReference>
<sequence length="131" mass="13595">MKAAVTYDENGMVFQHFGHTERFKVYTIEDGRVLSGEVIDTAGAGHEALAVFLAKQGVDTLICGGIGPGAVNALAMCGIRVFGGITGLADAAAEALARGSLAYNPEPNCDHHDGEHGGHCEHHGEGHCGCH</sequence>
<accession>A0A9D1FCH0</accession>
<feature type="domain" description="Dinitrogenase iron-molybdenum cofactor biosynthesis" evidence="1">
    <location>
        <begin position="10"/>
        <end position="96"/>
    </location>
</feature>
<evidence type="ECO:0000313" key="2">
    <source>
        <dbReference type="EMBL" id="HIS66358.1"/>
    </source>
</evidence>
<dbReference type="Pfam" id="PF02579">
    <property type="entry name" value="Nitro_FeMo-Co"/>
    <property type="match status" value="1"/>
</dbReference>
<dbReference type="AlphaFoldDB" id="A0A9D1FCH0"/>
<organism evidence="2 3">
    <name type="scientific">Candidatus Scatomorpha merdipullorum</name>
    <dbReference type="NCBI Taxonomy" id="2840927"/>
    <lineage>
        <taxon>Bacteria</taxon>
        <taxon>Bacillati</taxon>
        <taxon>Bacillota</taxon>
        <taxon>Clostridia</taxon>
        <taxon>Eubacteriales</taxon>
        <taxon>Candidatus Scatomorpha</taxon>
    </lineage>
</organism>
<dbReference type="SUPFAM" id="SSF53146">
    <property type="entry name" value="Nitrogenase accessory factor-like"/>
    <property type="match status" value="1"/>
</dbReference>
<comment type="caution">
    <text evidence="2">The sequence shown here is derived from an EMBL/GenBank/DDBJ whole genome shotgun (WGS) entry which is preliminary data.</text>
</comment>